<dbReference type="AlphaFoldDB" id="K0JN63"/>
<protein>
    <recommendedName>
        <fullName evidence="5">Lipoprotein</fullName>
    </recommendedName>
</protein>
<feature type="region of interest" description="Disordered" evidence="1">
    <location>
        <begin position="28"/>
        <end position="61"/>
    </location>
</feature>
<dbReference type="RefSeq" id="WP_014934123.1">
    <property type="nucleotide sequence ID" value="NC_018604.1"/>
</dbReference>
<sequence>MYKKIIAIIILSFFFVLSCAKENPNNPGDVSGGGGDAGGNAGSGNGGNTGDGGDGGQTQPSLSKYAGAWKQDFRIHVFGENYYIRKMGSSSGDKVVFITNIQYSSTDSGFKVYYKAPQKELDAVISFSSETLGNIKGKEYKYYQRTNQNINYSINKLPEGKGIDSKYAGTYKCTNGGGGTHRSIKIYEDGSIEHFYDSESRFKIPAEQITKNSQNIYENYLYKTTYDSKDAVLEIELKFIDNSYCTFDFEYSYTSNSGGGLSGDLDDYIKQN</sequence>
<feature type="signal peptide" evidence="2">
    <location>
        <begin position="1"/>
        <end position="20"/>
    </location>
</feature>
<name>K0JN63_BRAPL</name>
<proteinExistence type="predicted"/>
<evidence type="ECO:0000313" key="4">
    <source>
        <dbReference type="Proteomes" id="UP000003759"/>
    </source>
</evidence>
<dbReference type="HOGENOM" id="CLU_1021844_0_0_12"/>
<evidence type="ECO:0008006" key="5">
    <source>
        <dbReference type="Google" id="ProtNLM"/>
    </source>
</evidence>
<keyword evidence="2" id="KW-0732">Signal</keyword>
<evidence type="ECO:0000256" key="2">
    <source>
        <dbReference type="SAM" id="SignalP"/>
    </source>
</evidence>
<organism evidence="3 4">
    <name type="scientific">Brachyspira pilosicoli WesB</name>
    <dbReference type="NCBI Taxonomy" id="1161918"/>
    <lineage>
        <taxon>Bacteria</taxon>
        <taxon>Pseudomonadati</taxon>
        <taxon>Spirochaetota</taxon>
        <taxon>Spirochaetia</taxon>
        <taxon>Brachyspirales</taxon>
        <taxon>Brachyspiraceae</taxon>
        <taxon>Brachyspira</taxon>
    </lineage>
</organism>
<gene>
    <name evidence="3" type="ORF">WESB_2619</name>
</gene>
<feature type="compositionally biased region" description="Gly residues" evidence="1">
    <location>
        <begin position="30"/>
        <end position="56"/>
    </location>
</feature>
<dbReference type="PATRIC" id="fig|1161918.5.peg.2179"/>
<dbReference type="KEGG" id="bpw:WESB_2619"/>
<dbReference type="PROSITE" id="PS51257">
    <property type="entry name" value="PROKAR_LIPOPROTEIN"/>
    <property type="match status" value="1"/>
</dbReference>
<dbReference type="OrthoDB" id="9939800at2"/>
<reference evidence="3 4" key="1">
    <citation type="journal article" date="2012" name="BMC Genomics">
        <title>Comparative genomics of Brachyspira pilosicoli strains: genome rearrangements, reductions and correlation of genetic compliment with phenotypic diversity.</title>
        <authorList>
            <person name="Mappley L.J."/>
            <person name="Black M.L."/>
            <person name="Abuoun M."/>
            <person name="Darby A.C."/>
            <person name="Woodward M.J."/>
            <person name="Parkhill J."/>
            <person name="Turner A.K."/>
            <person name="Bellgard M.I."/>
            <person name="La T."/>
            <person name="Phillips N.D."/>
            <person name="La Ragione R.M."/>
            <person name="Hampson D.J."/>
        </authorList>
    </citation>
    <scope>NUCLEOTIDE SEQUENCE [LARGE SCALE GENOMIC DNA]</scope>
    <source>
        <strain evidence="3">WesB</strain>
    </source>
</reference>
<evidence type="ECO:0000256" key="1">
    <source>
        <dbReference type="SAM" id="MobiDB-lite"/>
    </source>
</evidence>
<evidence type="ECO:0000313" key="3">
    <source>
        <dbReference type="EMBL" id="CCG58081.1"/>
    </source>
</evidence>
<dbReference type="Proteomes" id="UP000003759">
    <property type="component" value="Chromosome"/>
</dbReference>
<dbReference type="EMBL" id="HE793032">
    <property type="protein sequence ID" value="CCG58081.1"/>
    <property type="molecule type" value="Genomic_DNA"/>
</dbReference>
<feature type="chain" id="PRO_5003835503" description="Lipoprotein" evidence="2">
    <location>
        <begin position="21"/>
        <end position="272"/>
    </location>
</feature>
<accession>K0JN63</accession>